<evidence type="ECO:0000313" key="2">
    <source>
        <dbReference type="Proteomes" id="UP000462362"/>
    </source>
</evidence>
<dbReference type="PANTHER" id="PTHR37953:SF1">
    <property type="entry name" value="UPF0127 PROTEIN MJ1496"/>
    <property type="match status" value="1"/>
</dbReference>
<comment type="caution">
    <text evidence="1">The sequence shown here is derived from an EMBL/GenBank/DDBJ whole genome shotgun (WGS) entry which is preliminary data.</text>
</comment>
<dbReference type="InterPro" id="IPR038695">
    <property type="entry name" value="Saro_0823-like_sf"/>
</dbReference>
<dbReference type="EMBL" id="WNCL01000032">
    <property type="protein sequence ID" value="MTU43844.1"/>
    <property type="molecule type" value="Genomic_DNA"/>
</dbReference>
<dbReference type="AlphaFoldDB" id="A0A6I3S2A3"/>
<dbReference type="InterPro" id="IPR003795">
    <property type="entry name" value="DUF192"/>
</dbReference>
<dbReference type="Pfam" id="PF02643">
    <property type="entry name" value="DUF192"/>
    <property type="match status" value="1"/>
</dbReference>
<gene>
    <name evidence="1" type="ORF">GMD42_09490</name>
</gene>
<organism evidence="1 2">
    <name type="scientific">Parasutterella excrementihominis</name>
    <dbReference type="NCBI Taxonomy" id="487175"/>
    <lineage>
        <taxon>Bacteria</taxon>
        <taxon>Pseudomonadati</taxon>
        <taxon>Pseudomonadota</taxon>
        <taxon>Betaproteobacteria</taxon>
        <taxon>Burkholderiales</taxon>
        <taxon>Sutterellaceae</taxon>
        <taxon>Parasutterella</taxon>
    </lineage>
</organism>
<protein>
    <submittedName>
        <fullName evidence="1">DUF192 domain-containing protein</fullName>
    </submittedName>
</protein>
<name>A0A6I3S2A3_9BURK</name>
<dbReference type="PANTHER" id="PTHR37953">
    <property type="entry name" value="UPF0127 PROTEIN MJ1496"/>
    <property type="match status" value="1"/>
</dbReference>
<evidence type="ECO:0000313" key="1">
    <source>
        <dbReference type="EMBL" id="MTU43844.1"/>
    </source>
</evidence>
<sequence>MTPNIRIALFSAAFVLLSSVQYACAADTLKLMVKGITVPVEVAADNANREKGLMFRKHLPENSGMLFVMDRSDAVCMWMKNTLIPLSVAFIDKDGFIINIEEMKPLTLDIHCSKAKAFYALEMNESWFEKNHVKPGDKISRLPQLRQTN</sequence>
<dbReference type="Gene3D" id="2.60.120.1140">
    <property type="entry name" value="Protein of unknown function DUF192"/>
    <property type="match status" value="1"/>
</dbReference>
<proteinExistence type="predicted"/>
<accession>A0A6I3S2A3</accession>
<reference evidence="1 2" key="1">
    <citation type="journal article" date="2019" name="Nat. Med.">
        <title>A library of human gut bacterial isolates paired with longitudinal multiomics data enables mechanistic microbiome research.</title>
        <authorList>
            <person name="Poyet M."/>
            <person name="Groussin M."/>
            <person name="Gibbons S.M."/>
            <person name="Avila-Pacheco J."/>
            <person name="Jiang X."/>
            <person name="Kearney S.M."/>
            <person name="Perrotta A.R."/>
            <person name="Berdy B."/>
            <person name="Zhao S."/>
            <person name="Lieberman T.D."/>
            <person name="Swanson P.K."/>
            <person name="Smith M."/>
            <person name="Roesemann S."/>
            <person name="Alexander J.E."/>
            <person name="Rich S.A."/>
            <person name="Livny J."/>
            <person name="Vlamakis H."/>
            <person name="Clish C."/>
            <person name="Bullock K."/>
            <person name="Deik A."/>
            <person name="Scott J."/>
            <person name="Pierce K.A."/>
            <person name="Xavier R.J."/>
            <person name="Alm E.J."/>
        </authorList>
    </citation>
    <scope>NUCLEOTIDE SEQUENCE [LARGE SCALE GENOMIC DNA]</scope>
    <source>
        <strain evidence="1 2">BIOML-A2</strain>
    </source>
</reference>
<dbReference type="RefSeq" id="WP_021867767.1">
    <property type="nucleotide sequence ID" value="NZ_CAKVUT010000074.1"/>
</dbReference>
<dbReference type="Proteomes" id="UP000462362">
    <property type="component" value="Unassembled WGS sequence"/>
</dbReference>